<evidence type="ECO:0000313" key="3">
    <source>
        <dbReference type="Proteomes" id="UP000579647"/>
    </source>
</evidence>
<keyword evidence="3" id="KW-1185">Reference proteome</keyword>
<dbReference type="EMBL" id="JACHDO010000001">
    <property type="protein sequence ID" value="MBB5493749.1"/>
    <property type="molecule type" value="Genomic_DNA"/>
</dbReference>
<accession>A0A840W9R5</accession>
<sequence>MRVPGVLEPTGPNRSLHRAGWLDRVPSEPMTLPIDPTESVRPGPEQRPNPMDANTPAEFLLTMRRYLAWAGDWSYLELEYKCGGVVSSAKFQRALEGTELPGYVFLMAFVTACVGTDEGERLRWATSWHRLRRAARAEEDARLRASRQEAQRPDNGNRPHGS</sequence>
<feature type="region of interest" description="Disordered" evidence="1">
    <location>
        <begin position="26"/>
        <end position="52"/>
    </location>
</feature>
<proteinExistence type="predicted"/>
<evidence type="ECO:0000256" key="1">
    <source>
        <dbReference type="SAM" id="MobiDB-lite"/>
    </source>
</evidence>
<name>A0A840W9R5_9ACTN</name>
<evidence type="ECO:0000313" key="2">
    <source>
        <dbReference type="EMBL" id="MBB5493749.1"/>
    </source>
</evidence>
<reference evidence="2 3" key="1">
    <citation type="submission" date="2020-08" db="EMBL/GenBank/DDBJ databases">
        <title>Sequencing the genomes of 1000 actinobacteria strains.</title>
        <authorList>
            <person name="Klenk H.-P."/>
        </authorList>
    </citation>
    <scope>NUCLEOTIDE SEQUENCE [LARGE SCALE GENOMIC DNA]</scope>
    <source>
        <strain evidence="2 3">DSM 44598</strain>
    </source>
</reference>
<dbReference type="AlphaFoldDB" id="A0A840W9R5"/>
<dbReference type="Proteomes" id="UP000579647">
    <property type="component" value="Unassembled WGS sequence"/>
</dbReference>
<dbReference type="RefSeq" id="WP_184366889.1">
    <property type="nucleotide sequence ID" value="NZ_BAAAKM010000062.1"/>
</dbReference>
<protein>
    <submittedName>
        <fullName evidence="2">Uncharacterized protein</fullName>
    </submittedName>
</protein>
<gene>
    <name evidence="2" type="ORF">HNR07_004886</name>
</gene>
<feature type="region of interest" description="Disordered" evidence="1">
    <location>
        <begin position="1"/>
        <end position="20"/>
    </location>
</feature>
<comment type="caution">
    <text evidence="2">The sequence shown here is derived from an EMBL/GenBank/DDBJ whole genome shotgun (WGS) entry which is preliminary data.</text>
</comment>
<feature type="region of interest" description="Disordered" evidence="1">
    <location>
        <begin position="139"/>
        <end position="162"/>
    </location>
</feature>
<organism evidence="2 3">
    <name type="scientific">Nocardiopsis metallicus</name>
    <dbReference type="NCBI Taxonomy" id="179819"/>
    <lineage>
        <taxon>Bacteria</taxon>
        <taxon>Bacillati</taxon>
        <taxon>Actinomycetota</taxon>
        <taxon>Actinomycetes</taxon>
        <taxon>Streptosporangiales</taxon>
        <taxon>Nocardiopsidaceae</taxon>
        <taxon>Nocardiopsis</taxon>
    </lineage>
</organism>